<keyword evidence="1" id="KW-1133">Transmembrane helix</keyword>
<name>A0A1H5TUE3_9RHOB</name>
<dbReference type="Proteomes" id="UP000236742">
    <property type="component" value="Unassembled WGS sequence"/>
</dbReference>
<evidence type="ECO:0000313" key="3">
    <source>
        <dbReference type="Proteomes" id="UP000236742"/>
    </source>
</evidence>
<proteinExistence type="predicted"/>
<keyword evidence="1" id="KW-0812">Transmembrane</keyword>
<dbReference type="EMBL" id="FNVD01000003">
    <property type="protein sequence ID" value="SEF66406.1"/>
    <property type="molecule type" value="Genomic_DNA"/>
</dbReference>
<organism evidence="2 3">
    <name type="scientific">Jhaorihella thermophila</name>
    <dbReference type="NCBI Taxonomy" id="488547"/>
    <lineage>
        <taxon>Bacteria</taxon>
        <taxon>Pseudomonadati</taxon>
        <taxon>Pseudomonadota</taxon>
        <taxon>Alphaproteobacteria</taxon>
        <taxon>Rhodobacterales</taxon>
        <taxon>Paracoccaceae</taxon>
        <taxon>Jhaorihella</taxon>
    </lineage>
</organism>
<gene>
    <name evidence="2" type="ORF">SAMN05421751_10330</name>
</gene>
<feature type="transmembrane region" description="Helical" evidence="1">
    <location>
        <begin position="73"/>
        <end position="99"/>
    </location>
</feature>
<reference evidence="2 3" key="1">
    <citation type="submission" date="2016-10" db="EMBL/GenBank/DDBJ databases">
        <authorList>
            <person name="de Groot N.N."/>
        </authorList>
    </citation>
    <scope>NUCLEOTIDE SEQUENCE [LARGE SCALE GENOMIC DNA]</scope>
    <source>
        <strain evidence="2 3">DSM 23413</strain>
    </source>
</reference>
<dbReference type="RefSeq" id="WP_104007215.1">
    <property type="nucleotide sequence ID" value="NZ_FNVD01000003.1"/>
</dbReference>
<evidence type="ECO:0000256" key="1">
    <source>
        <dbReference type="SAM" id="Phobius"/>
    </source>
</evidence>
<keyword evidence="1" id="KW-0472">Membrane</keyword>
<protein>
    <submittedName>
        <fullName evidence="2">Uncharacterized protein</fullName>
    </submittedName>
</protein>
<accession>A0A1H5TUE3</accession>
<dbReference type="AlphaFoldDB" id="A0A1H5TUE3"/>
<dbReference type="OrthoDB" id="9795505at2"/>
<keyword evidence="3" id="KW-1185">Reference proteome</keyword>
<evidence type="ECO:0000313" key="2">
    <source>
        <dbReference type="EMBL" id="SEF66406.1"/>
    </source>
</evidence>
<sequence>MPDRIETLRDRIRDLQRQMDEEWEARRAALRIHVERGRVRFEDEVRRRHRAARIRWRDFLAQTRPLVVLTAPVIYGLIVPLVLLDIAVNLYQLICFPVYGIPRVPRRDFIAIDRHHLAYLNALQKLNCVYCGYANGLIAYVREVASRTEAYWCPIKHARRLRGTHERYADFMDYGDEDRFVEKWAESRARLRQE</sequence>